<feature type="compositionally biased region" description="Low complexity" evidence="1">
    <location>
        <begin position="123"/>
        <end position="132"/>
    </location>
</feature>
<dbReference type="EMBL" id="JAEAOA010001767">
    <property type="protein sequence ID" value="KAK3600687.1"/>
    <property type="molecule type" value="Genomic_DNA"/>
</dbReference>
<keyword evidence="2" id="KW-0472">Membrane</keyword>
<accession>A0AAE0SYW8</accession>
<sequence>PSILMWPVSGKDQDLPMGKMNDYPTNVRLRIQTSKNETFFAYVDDPDSSSYDNIGALYYVVAVVFIYALSIVMMIASHIRKNKQDSQLRVYLKEMALLRKKDRREKLFEKMSDIANKAKVKSNDSTTNNSGNDKQKDQEAGVEADDDSSDMLLSKNSYNDNDDSVFQLPGEYCIDGSKESPPQRYGRPFVHIQVINENVQL</sequence>
<proteinExistence type="predicted"/>
<comment type="caution">
    <text evidence="3">The sequence shown here is derived from an EMBL/GenBank/DDBJ whole genome shotgun (WGS) entry which is preliminary data.</text>
</comment>
<evidence type="ECO:0000256" key="2">
    <source>
        <dbReference type="SAM" id="Phobius"/>
    </source>
</evidence>
<protein>
    <submittedName>
        <fullName evidence="3">Uncharacterized protein</fullName>
    </submittedName>
</protein>
<reference evidence="3" key="3">
    <citation type="submission" date="2023-05" db="EMBL/GenBank/DDBJ databases">
        <authorList>
            <person name="Smith C.H."/>
        </authorList>
    </citation>
    <scope>NUCLEOTIDE SEQUENCE</scope>
    <source>
        <strain evidence="3">CHS0354</strain>
        <tissue evidence="3">Mantle</tissue>
    </source>
</reference>
<dbReference type="Proteomes" id="UP001195483">
    <property type="component" value="Unassembled WGS sequence"/>
</dbReference>
<feature type="non-terminal residue" evidence="3">
    <location>
        <position position="201"/>
    </location>
</feature>
<evidence type="ECO:0000313" key="3">
    <source>
        <dbReference type="EMBL" id="KAK3600687.1"/>
    </source>
</evidence>
<keyword evidence="4" id="KW-1185">Reference proteome</keyword>
<dbReference type="AlphaFoldDB" id="A0AAE0SYW8"/>
<keyword evidence="2" id="KW-0812">Transmembrane</keyword>
<organism evidence="3 4">
    <name type="scientific">Potamilus streckersoni</name>
    <dbReference type="NCBI Taxonomy" id="2493646"/>
    <lineage>
        <taxon>Eukaryota</taxon>
        <taxon>Metazoa</taxon>
        <taxon>Spiralia</taxon>
        <taxon>Lophotrochozoa</taxon>
        <taxon>Mollusca</taxon>
        <taxon>Bivalvia</taxon>
        <taxon>Autobranchia</taxon>
        <taxon>Heteroconchia</taxon>
        <taxon>Palaeoheterodonta</taxon>
        <taxon>Unionida</taxon>
        <taxon>Unionoidea</taxon>
        <taxon>Unionidae</taxon>
        <taxon>Ambleminae</taxon>
        <taxon>Lampsilini</taxon>
        <taxon>Potamilus</taxon>
    </lineage>
</organism>
<gene>
    <name evidence="3" type="ORF">CHS0354_029551</name>
</gene>
<feature type="transmembrane region" description="Helical" evidence="2">
    <location>
        <begin position="56"/>
        <end position="79"/>
    </location>
</feature>
<name>A0AAE0SYW8_9BIVA</name>
<reference evidence="3" key="2">
    <citation type="journal article" date="2021" name="Genome Biol. Evol.">
        <title>Developing a high-quality reference genome for a parasitic bivalve with doubly uniparental inheritance (Bivalvia: Unionida).</title>
        <authorList>
            <person name="Smith C.H."/>
        </authorList>
    </citation>
    <scope>NUCLEOTIDE SEQUENCE</scope>
    <source>
        <strain evidence="3">CHS0354</strain>
        <tissue evidence="3">Mantle</tissue>
    </source>
</reference>
<evidence type="ECO:0000256" key="1">
    <source>
        <dbReference type="SAM" id="MobiDB-lite"/>
    </source>
</evidence>
<feature type="compositionally biased region" description="Acidic residues" evidence="1">
    <location>
        <begin position="140"/>
        <end position="149"/>
    </location>
</feature>
<evidence type="ECO:0000313" key="4">
    <source>
        <dbReference type="Proteomes" id="UP001195483"/>
    </source>
</evidence>
<reference evidence="3" key="1">
    <citation type="journal article" date="2021" name="Genome Biol. Evol.">
        <title>A High-Quality Reference Genome for a Parasitic Bivalve with Doubly Uniparental Inheritance (Bivalvia: Unionida).</title>
        <authorList>
            <person name="Smith C.H."/>
        </authorList>
    </citation>
    <scope>NUCLEOTIDE SEQUENCE</scope>
    <source>
        <strain evidence="3">CHS0354</strain>
    </source>
</reference>
<keyword evidence="2" id="KW-1133">Transmembrane helix</keyword>
<feature type="region of interest" description="Disordered" evidence="1">
    <location>
        <begin position="119"/>
        <end position="164"/>
    </location>
</feature>